<dbReference type="RefSeq" id="WP_002955311.1">
    <property type="nucleotide sequence ID" value="NC_020555.1"/>
</dbReference>
<accession>A0AAI8MNK1</accession>
<feature type="chain" id="PRO_5042489507" description="Periplasmic protein" evidence="1">
    <location>
        <begin position="21"/>
        <end position="54"/>
    </location>
</feature>
<evidence type="ECO:0000313" key="2">
    <source>
        <dbReference type="EMBL" id="BAM32868.1"/>
    </source>
</evidence>
<dbReference type="KEGG" id="hcb:HCBAA847_1638"/>
<name>A0AAI8MNK1_9HELI</name>
<keyword evidence="4" id="KW-1185">Reference proteome</keyword>
<dbReference type="AlphaFoldDB" id="A0AAI8MNK1"/>
<proteinExistence type="predicted"/>
<dbReference type="EMBL" id="DS990391">
    <property type="protein sequence ID" value="EFR45488.1"/>
    <property type="molecule type" value="Genomic_DNA"/>
</dbReference>
<dbReference type="Proteomes" id="UP000005755">
    <property type="component" value="Unassembled WGS sequence"/>
</dbReference>
<evidence type="ECO:0000313" key="5">
    <source>
        <dbReference type="Proteomes" id="UP000006036"/>
    </source>
</evidence>
<protein>
    <recommendedName>
        <fullName evidence="6">Periplasmic protein</fullName>
    </recommendedName>
</protein>
<sequence>MIKQILIIGLFLCGLGSAVAFSTTQEKEKVCKIGGDNAKALFQSGFNQATGACK</sequence>
<keyword evidence="1" id="KW-0732">Signal</keyword>
<evidence type="ECO:0000256" key="1">
    <source>
        <dbReference type="SAM" id="SignalP"/>
    </source>
</evidence>
<reference evidence="4" key="4">
    <citation type="journal article" date="2014" name="Genome Announc.">
        <title>Draft genome sequences of six enterohepatic helicobacter species isolated from humans and one from rhesus macaques.</title>
        <authorList>
            <person name="Shen Z."/>
            <person name="Sheh A."/>
            <person name="Young S.K."/>
            <person name="Abouelliel A."/>
            <person name="Ward D.V."/>
            <person name="Earl A.M."/>
            <person name="Fox J.G."/>
        </authorList>
    </citation>
    <scope>NUCLEOTIDE SEQUENCE [LARGE SCALE GENOMIC DNA]</scope>
    <source>
        <strain evidence="4">CCUG 18818</strain>
    </source>
</reference>
<evidence type="ECO:0000313" key="4">
    <source>
        <dbReference type="Proteomes" id="UP000005755"/>
    </source>
</evidence>
<reference evidence="2" key="3">
    <citation type="submission" date="2012-07" db="EMBL/GenBank/DDBJ databases">
        <authorList>
            <person name="Akiyama T."/>
            <person name="Takeshita N."/>
            <person name="Ohmagari N."/>
            <person name="Kirikae T."/>
        </authorList>
    </citation>
    <scope>NUCLEOTIDE SEQUENCE</scope>
    <source>
        <strain evidence="2">ATCC BAA-847</strain>
    </source>
</reference>
<feature type="signal peptide" evidence="1">
    <location>
        <begin position="1"/>
        <end position="20"/>
    </location>
</feature>
<dbReference type="EMBL" id="AP012492">
    <property type="protein sequence ID" value="BAM32868.1"/>
    <property type="molecule type" value="Genomic_DNA"/>
</dbReference>
<evidence type="ECO:0008006" key="6">
    <source>
        <dbReference type="Google" id="ProtNLM"/>
    </source>
</evidence>
<reference evidence="2 5" key="2">
    <citation type="journal article" date="2012" name="J. Bacteriol.">
        <title>Complete Genome Sequence of Helicobacter cinaedi Type Strain ATCC BAA-847.</title>
        <authorList>
            <person name="Miyoshi-Akiyama T."/>
            <person name="Takeshita N."/>
            <person name="Ohmagari N."/>
            <person name="Kirikae T."/>
        </authorList>
    </citation>
    <scope>NUCLEOTIDE SEQUENCE [LARGE SCALE GENOMIC DNA]</scope>
    <source>
        <strain evidence="2 5">ATCC BAA-847</strain>
    </source>
</reference>
<dbReference type="Proteomes" id="UP000006036">
    <property type="component" value="Chromosome 1"/>
</dbReference>
<gene>
    <name evidence="2" type="ORF">HCBAA847_1638</name>
    <name evidence="3" type="ORF">HCCG_00034</name>
</gene>
<reference evidence="3" key="1">
    <citation type="submission" date="2008-08" db="EMBL/GenBank/DDBJ databases">
        <title>Annotation of Helicobacter cinaedi strain CCUG 18818.</title>
        <authorList>
            <consortium name="The Broad Institute Genome Sequencing Platform"/>
            <person name="Fox J.G."/>
            <person name="Shen Z."/>
            <person name="Charoenlap N."/>
            <person name="Schauer D.B."/>
            <person name="Ward D."/>
            <person name="Mehta T."/>
            <person name="Young S."/>
            <person name="Jaffe D."/>
            <person name="Gnerre S."/>
            <person name="Berlin A."/>
            <person name="Heiman D."/>
            <person name="Hepburn T."/>
            <person name="Shea T."/>
            <person name="Sykes S."/>
            <person name="Alvarado L."/>
            <person name="Kodira C."/>
            <person name="Borodovsky M."/>
            <person name="Lander E."/>
            <person name="Galagan J."/>
            <person name="Nusbaum C."/>
            <person name="Birren B."/>
        </authorList>
    </citation>
    <scope>NUCLEOTIDE SEQUENCE</scope>
    <source>
        <strain evidence="3">CCUG 18818</strain>
    </source>
</reference>
<evidence type="ECO:0000313" key="3">
    <source>
        <dbReference type="EMBL" id="EFR45488.1"/>
    </source>
</evidence>
<organism evidence="2 5">
    <name type="scientific">Helicobacter cinaedi CCUG 18818 = ATCC BAA-847</name>
    <dbReference type="NCBI Taxonomy" id="537971"/>
    <lineage>
        <taxon>Bacteria</taxon>
        <taxon>Pseudomonadati</taxon>
        <taxon>Campylobacterota</taxon>
        <taxon>Epsilonproteobacteria</taxon>
        <taxon>Campylobacterales</taxon>
        <taxon>Helicobacteraceae</taxon>
        <taxon>Helicobacter</taxon>
    </lineage>
</organism>